<evidence type="ECO:0000313" key="2">
    <source>
        <dbReference type="EMBL" id="QIB67959.1"/>
    </source>
</evidence>
<dbReference type="EMBL" id="CP048649">
    <property type="protein sequence ID" value="QIB67959.1"/>
    <property type="molecule type" value="Genomic_DNA"/>
</dbReference>
<keyword evidence="1" id="KW-0812">Transmembrane</keyword>
<accession>A0A858BRY5</accession>
<protein>
    <submittedName>
        <fullName evidence="2">Uncharacterized protein</fullName>
    </submittedName>
</protein>
<dbReference type="KEGG" id="abut:Ami103574_00930"/>
<reference evidence="2 3" key="1">
    <citation type="submission" date="2020-02" db="EMBL/GenBank/DDBJ databases">
        <authorList>
            <person name="Kim Y.B."/>
            <person name="Roh S.W."/>
        </authorList>
    </citation>
    <scope>NUCLEOTIDE SEQUENCE [LARGE SCALE GENOMIC DNA]</scope>
    <source>
        <strain evidence="2 3">DSM 103574</strain>
    </source>
</reference>
<proteinExistence type="predicted"/>
<keyword evidence="1" id="KW-0472">Membrane</keyword>
<dbReference type="Proteomes" id="UP000466848">
    <property type="component" value="Chromosome"/>
</dbReference>
<keyword evidence="3" id="KW-1185">Reference proteome</keyword>
<feature type="transmembrane region" description="Helical" evidence="1">
    <location>
        <begin position="37"/>
        <end position="58"/>
    </location>
</feature>
<dbReference type="AlphaFoldDB" id="A0A858BRY5"/>
<sequence>MQSVIFTIFGLLIGLAVCGAGIYYWSKEKYDQESVRIYRIVTLIGAVITIGLAAKIGILGL</sequence>
<name>A0A858BRY5_9FIRM</name>
<organism evidence="2 3">
    <name type="scientific">Aminipila butyrica</name>
    <dbReference type="NCBI Taxonomy" id="433296"/>
    <lineage>
        <taxon>Bacteria</taxon>
        <taxon>Bacillati</taxon>
        <taxon>Bacillota</taxon>
        <taxon>Clostridia</taxon>
        <taxon>Peptostreptococcales</taxon>
        <taxon>Anaerovoracaceae</taxon>
        <taxon>Aminipila</taxon>
    </lineage>
</organism>
<dbReference type="RefSeq" id="WP_163064879.1">
    <property type="nucleotide sequence ID" value="NZ_CP048649.1"/>
</dbReference>
<evidence type="ECO:0000313" key="3">
    <source>
        <dbReference type="Proteomes" id="UP000466848"/>
    </source>
</evidence>
<keyword evidence="1" id="KW-1133">Transmembrane helix</keyword>
<gene>
    <name evidence="2" type="ORF">Ami103574_00930</name>
</gene>
<evidence type="ECO:0000256" key="1">
    <source>
        <dbReference type="SAM" id="Phobius"/>
    </source>
</evidence>
<feature type="transmembrane region" description="Helical" evidence="1">
    <location>
        <begin position="6"/>
        <end position="25"/>
    </location>
</feature>